<feature type="non-terminal residue" evidence="5">
    <location>
        <position position="1"/>
    </location>
</feature>
<dbReference type="Gene3D" id="1.10.443.10">
    <property type="entry name" value="Intergrase catalytic core"/>
    <property type="match status" value="1"/>
</dbReference>
<evidence type="ECO:0000256" key="1">
    <source>
        <dbReference type="ARBA" id="ARBA00008857"/>
    </source>
</evidence>
<evidence type="ECO:0000256" key="2">
    <source>
        <dbReference type="ARBA" id="ARBA00023125"/>
    </source>
</evidence>
<sequence length="198" mass="22193">EGKLFILGKGKKQRFVYLTDRALGWLDKYLTVRLRYANASGNHGKELIDRETHMDKSVSQDLVQSSSNSLPEVQDASGGNKNIVLVENYRSSGFLSKFDSPALFIPFGGRRSGKRDARISTNYFQEKIADYRRRLGIQVPTSAHSLRHGFATYLAENGASPAAIQVLLGHESLNTTTRYVHASDKFAEEQHRKKHPLG</sequence>
<dbReference type="PROSITE" id="PS51898">
    <property type="entry name" value="TYR_RECOMBINASE"/>
    <property type="match status" value="1"/>
</dbReference>
<organism evidence="5 6">
    <name type="scientific">Candidatus Dojkabacteria bacterium</name>
    <dbReference type="NCBI Taxonomy" id="2099670"/>
    <lineage>
        <taxon>Bacteria</taxon>
        <taxon>Candidatus Dojkabacteria</taxon>
    </lineage>
</organism>
<reference evidence="5" key="2">
    <citation type="journal article" date="2021" name="Microbiome">
        <title>Successional dynamics and alternative stable states in a saline activated sludge microbial community over 9 years.</title>
        <authorList>
            <person name="Wang Y."/>
            <person name="Ye J."/>
            <person name="Ju F."/>
            <person name="Liu L."/>
            <person name="Boyd J.A."/>
            <person name="Deng Y."/>
            <person name="Parks D.H."/>
            <person name="Jiang X."/>
            <person name="Yin X."/>
            <person name="Woodcroft B.J."/>
            <person name="Tyson G.W."/>
            <person name="Hugenholtz P."/>
            <person name="Polz M.F."/>
            <person name="Zhang T."/>
        </authorList>
    </citation>
    <scope>NUCLEOTIDE SEQUENCE</scope>
    <source>
        <strain evidence="5">HKST-UBA16</strain>
    </source>
</reference>
<dbReference type="InterPro" id="IPR050090">
    <property type="entry name" value="Tyrosine_recombinase_XerCD"/>
</dbReference>
<proteinExistence type="inferred from homology"/>
<comment type="caution">
    <text evidence="5">The sequence shown here is derived from an EMBL/GenBank/DDBJ whole genome shotgun (WGS) entry which is preliminary data.</text>
</comment>
<keyword evidence="3" id="KW-0233">DNA recombination</keyword>
<evidence type="ECO:0000313" key="5">
    <source>
        <dbReference type="EMBL" id="MCA9374809.1"/>
    </source>
</evidence>
<evidence type="ECO:0000256" key="3">
    <source>
        <dbReference type="ARBA" id="ARBA00023172"/>
    </source>
</evidence>
<dbReference type="SUPFAM" id="SSF56349">
    <property type="entry name" value="DNA breaking-rejoining enzymes"/>
    <property type="match status" value="1"/>
</dbReference>
<evidence type="ECO:0000313" key="6">
    <source>
        <dbReference type="Proteomes" id="UP000748332"/>
    </source>
</evidence>
<comment type="similarity">
    <text evidence="1">Belongs to the 'phage' integrase family.</text>
</comment>
<dbReference type="InterPro" id="IPR013762">
    <property type="entry name" value="Integrase-like_cat_sf"/>
</dbReference>
<dbReference type="GO" id="GO:0006310">
    <property type="term" value="P:DNA recombination"/>
    <property type="evidence" value="ECO:0007669"/>
    <property type="project" value="UniProtKB-KW"/>
</dbReference>
<dbReference type="GO" id="GO:0003677">
    <property type="term" value="F:DNA binding"/>
    <property type="evidence" value="ECO:0007669"/>
    <property type="project" value="UniProtKB-KW"/>
</dbReference>
<keyword evidence="2" id="KW-0238">DNA-binding</keyword>
<dbReference type="Pfam" id="PF00589">
    <property type="entry name" value="Phage_integrase"/>
    <property type="match status" value="1"/>
</dbReference>
<dbReference type="Proteomes" id="UP000748332">
    <property type="component" value="Unassembled WGS sequence"/>
</dbReference>
<feature type="domain" description="Tyr recombinase" evidence="4">
    <location>
        <begin position="1"/>
        <end position="192"/>
    </location>
</feature>
<dbReference type="InterPro" id="IPR011010">
    <property type="entry name" value="DNA_brk_join_enz"/>
</dbReference>
<dbReference type="PANTHER" id="PTHR30349">
    <property type="entry name" value="PHAGE INTEGRASE-RELATED"/>
    <property type="match status" value="1"/>
</dbReference>
<evidence type="ECO:0000259" key="4">
    <source>
        <dbReference type="PROSITE" id="PS51898"/>
    </source>
</evidence>
<dbReference type="AlphaFoldDB" id="A0A955KVE6"/>
<dbReference type="GO" id="GO:0015074">
    <property type="term" value="P:DNA integration"/>
    <property type="evidence" value="ECO:0007669"/>
    <property type="project" value="InterPro"/>
</dbReference>
<dbReference type="InterPro" id="IPR002104">
    <property type="entry name" value="Integrase_catalytic"/>
</dbReference>
<accession>A0A955KVE6</accession>
<dbReference type="EMBL" id="JAGQLM010000024">
    <property type="protein sequence ID" value="MCA9374809.1"/>
    <property type="molecule type" value="Genomic_DNA"/>
</dbReference>
<reference evidence="5" key="1">
    <citation type="submission" date="2020-04" db="EMBL/GenBank/DDBJ databases">
        <authorList>
            <person name="Zhang T."/>
        </authorList>
    </citation>
    <scope>NUCLEOTIDE SEQUENCE</scope>
    <source>
        <strain evidence="5">HKST-UBA16</strain>
    </source>
</reference>
<protein>
    <submittedName>
        <fullName evidence="5">Tyrosine-type recombinase/integrase</fullName>
    </submittedName>
</protein>
<gene>
    <name evidence="5" type="ORF">KC622_00600</name>
</gene>
<name>A0A955KVE6_9BACT</name>
<dbReference type="PANTHER" id="PTHR30349:SF41">
    <property type="entry name" value="INTEGRASE_RECOMBINASE PROTEIN MJ0367-RELATED"/>
    <property type="match status" value="1"/>
</dbReference>